<sequence length="153" mass="17506">MDNLAVSEKIVAVVNWMILLERKCAKTFDKLAQAAFTPQLAKALHPEQTYIQNHYQRLKLITKLLPKGKALISSAIAINPIKLSKKKSTEQDVEIIFIANQFLAMKNNQYELLINLFKLLAEDEATTLLRQTITDNENTQIWINRTLIQLAEN</sequence>
<evidence type="ECO:0000313" key="2">
    <source>
        <dbReference type="Proteomes" id="UP000310477"/>
    </source>
</evidence>
<reference evidence="1 2" key="1">
    <citation type="submission" date="2019-04" db="EMBL/GenBank/DDBJ databases">
        <title>Pedobacter sp. AR-2-6 sp. nov., isolated from Arctic soil.</title>
        <authorList>
            <person name="Dahal R.H."/>
            <person name="Kim D.-U."/>
        </authorList>
    </citation>
    <scope>NUCLEOTIDE SEQUENCE [LARGE SCALE GENOMIC DNA]</scope>
    <source>
        <strain evidence="1 2">AR-2-6</strain>
    </source>
</reference>
<keyword evidence="2" id="KW-1185">Reference proteome</keyword>
<organism evidence="1 2">
    <name type="scientific">Pedobacter cryotolerans</name>
    <dbReference type="NCBI Taxonomy" id="2571270"/>
    <lineage>
        <taxon>Bacteria</taxon>
        <taxon>Pseudomonadati</taxon>
        <taxon>Bacteroidota</taxon>
        <taxon>Sphingobacteriia</taxon>
        <taxon>Sphingobacteriales</taxon>
        <taxon>Sphingobacteriaceae</taxon>
        <taxon>Pedobacter</taxon>
    </lineage>
</organism>
<comment type="caution">
    <text evidence="1">The sequence shown here is derived from an EMBL/GenBank/DDBJ whole genome shotgun (WGS) entry which is preliminary data.</text>
</comment>
<dbReference type="Gene3D" id="1.20.1260.10">
    <property type="match status" value="1"/>
</dbReference>
<dbReference type="AlphaFoldDB" id="A0A4U1C7J8"/>
<gene>
    <name evidence="1" type="ORF">FA045_09350</name>
</gene>
<dbReference type="InterPro" id="IPR010287">
    <property type="entry name" value="DUF892_YciF-like"/>
</dbReference>
<dbReference type="OrthoDB" id="772720at2"/>
<accession>A0A4U1C7J8</accession>
<proteinExistence type="predicted"/>
<dbReference type="SUPFAM" id="SSF47240">
    <property type="entry name" value="Ferritin-like"/>
    <property type="match status" value="1"/>
</dbReference>
<dbReference type="InterPro" id="IPR012347">
    <property type="entry name" value="Ferritin-like"/>
</dbReference>
<name>A0A4U1C7J8_9SPHI</name>
<protein>
    <submittedName>
        <fullName evidence="1">DUF892 family protein</fullName>
    </submittedName>
</protein>
<dbReference type="Proteomes" id="UP000310477">
    <property type="component" value="Unassembled WGS sequence"/>
</dbReference>
<dbReference type="InterPro" id="IPR009078">
    <property type="entry name" value="Ferritin-like_SF"/>
</dbReference>
<dbReference type="EMBL" id="SWBO01000004">
    <property type="protein sequence ID" value="TKC01431.1"/>
    <property type="molecule type" value="Genomic_DNA"/>
</dbReference>
<dbReference type="RefSeq" id="WP_136876799.1">
    <property type="nucleotide sequence ID" value="NZ_SWBO01000004.1"/>
</dbReference>
<evidence type="ECO:0000313" key="1">
    <source>
        <dbReference type="EMBL" id="TKC01431.1"/>
    </source>
</evidence>
<dbReference type="Pfam" id="PF05974">
    <property type="entry name" value="DUF892"/>
    <property type="match status" value="1"/>
</dbReference>